<evidence type="ECO:0000256" key="2">
    <source>
        <dbReference type="ARBA" id="ARBA00012438"/>
    </source>
</evidence>
<evidence type="ECO:0000256" key="4">
    <source>
        <dbReference type="ARBA" id="ARBA00022679"/>
    </source>
</evidence>
<feature type="domain" description="Histidine kinase" evidence="8">
    <location>
        <begin position="216"/>
        <end position="407"/>
    </location>
</feature>
<dbReference type="Pfam" id="PF01590">
    <property type="entry name" value="GAF"/>
    <property type="match status" value="1"/>
</dbReference>
<dbReference type="PROSITE" id="PS50109">
    <property type="entry name" value="HIS_KIN"/>
    <property type="match status" value="1"/>
</dbReference>
<evidence type="ECO:0000259" key="8">
    <source>
        <dbReference type="PROSITE" id="PS50109"/>
    </source>
</evidence>
<evidence type="ECO:0000313" key="9">
    <source>
        <dbReference type="EMBL" id="NBJ27341.1"/>
    </source>
</evidence>
<dbReference type="InterPro" id="IPR003018">
    <property type="entry name" value="GAF"/>
</dbReference>
<keyword evidence="6" id="KW-0418">Kinase</keyword>
<dbReference type="Gene3D" id="3.30.565.10">
    <property type="entry name" value="Histidine kinase-like ATPase, C-terminal domain"/>
    <property type="match status" value="1"/>
</dbReference>
<comment type="catalytic activity">
    <reaction evidence="1">
        <text>ATP + protein L-histidine = ADP + protein N-phospho-L-histidine.</text>
        <dbReference type="EC" id="2.7.13.3"/>
    </reaction>
</comment>
<keyword evidence="5" id="KW-0547">Nucleotide-binding</keyword>
<dbReference type="EC" id="2.7.13.3" evidence="2"/>
<evidence type="ECO:0000313" key="10">
    <source>
        <dbReference type="Proteomes" id="UP000818323"/>
    </source>
</evidence>
<dbReference type="SUPFAM" id="SSF55874">
    <property type="entry name" value="ATPase domain of HSP90 chaperone/DNA topoisomerase II/histidine kinase"/>
    <property type="match status" value="1"/>
</dbReference>
<dbReference type="Gene3D" id="3.30.450.40">
    <property type="match status" value="1"/>
</dbReference>
<name>A0ABW9Z5W1_9HYPH</name>
<proteinExistence type="predicted"/>
<dbReference type="InterPro" id="IPR036890">
    <property type="entry name" value="HATPase_C_sf"/>
</dbReference>
<keyword evidence="4" id="KW-0808">Transferase</keyword>
<organism evidence="9 10">
    <name type="scientific">Microvirga arsenatis</name>
    <dbReference type="NCBI Taxonomy" id="2692265"/>
    <lineage>
        <taxon>Bacteria</taxon>
        <taxon>Pseudomonadati</taxon>
        <taxon>Pseudomonadota</taxon>
        <taxon>Alphaproteobacteria</taxon>
        <taxon>Hyphomicrobiales</taxon>
        <taxon>Methylobacteriaceae</taxon>
        <taxon>Microvirga</taxon>
    </lineage>
</organism>
<dbReference type="Pfam" id="PF02518">
    <property type="entry name" value="HATPase_c"/>
    <property type="match status" value="1"/>
</dbReference>
<protein>
    <recommendedName>
        <fullName evidence="2">histidine kinase</fullName>
        <ecNumber evidence="2">2.7.13.3</ecNumber>
    </recommendedName>
</protein>
<dbReference type="InterPro" id="IPR003594">
    <property type="entry name" value="HATPase_dom"/>
</dbReference>
<comment type="caution">
    <text evidence="9">The sequence shown here is derived from an EMBL/GenBank/DDBJ whole genome shotgun (WGS) entry which is preliminary data.</text>
</comment>
<dbReference type="EMBL" id="JAAAXJ010000041">
    <property type="protein sequence ID" value="NBJ27341.1"/>
    <property type="molecule type" value="Genomic_DNA"/>
</dbReference>
<accession>A0ABW9Z5W1</accession>
<evidence type="ECO:0000256" key="6">
    <source>
        <dbReference type="ARBA" id="ARBA00022777"/>
    </source>
</evidence>
<dbReference type="InterPro" id="IPR029016">
    <property type="entry name" value="GAF-like_dom_sf"/>
</dbReference>
<keyword evidence="3" id="KW-0597">Phosphoprotein</keyword>
<evidence type="ECO:0000256" key="7">
    <source>
        <dbReference type="ARBA" id="ARBA00022840"/>
    </source>
</evidence>
<evidence type="ECO:0000256" key="1">
    <source>
        <dbReference type="ARBA" id="ARBA00000085"/>
    </source>
</evidence>
<evidence type="ECO:0000256" key="3">
    <source>
        <dbReference type="ARBA" id="ARBA00022553"/>
    </source>
</evidence>
<dbReference type="InterPro" id="IPR011495">
    <property type="entry name" value="Sig_transdc_His_kin_sub2_dim/P"/>
</dbReference>
<sequence length="407" mass="43913">MPTRSPSSKKAAGAAKKEGLEAALESADMLRRHMRIIVDLGRLASQQLDLNRFLGQAVVQVARAVEIKHVKILQYRRQTGDLLQVAGIGWKEGVVGTATFSTALRSPAGRAYQTGEPVVITDTSNTAEFTISPVLKEHGIVSLANVPILVDGAAWGVLEVDSSTPRDFSADTLNFMTAAAATIGTVIRRFQTAEREAEAIATASREAQQRHELLAEMQHRVKNNFQIILSMIALQRRRIDEEPARRVLDHVANRINAISLAHDQLNPTQGFSKNTRLIDLSAYLRALCSNIEQQLENITIEVQADEIELLIDRAVPVGLIVNETITNSAKHAFGAEGGAITVRLVTGVGVGEARLTVSDNGQGIDPSRPQGSGTRLIASLAAQVGGQVEQESSKKGTTTTVQFPIIT</sequence>
<dbReference type="Gene3D" id="3.30.450.20">
    <property type="entry name" value="PAS domain"/>
    <property type="match status" value="1"/>
</dbReference>
<dbReference type="Pfam" id="PF07568">
    <property type="entry name" value="HisKA_2"/>
    <property type="match status" value="1"/>
</dbReference>
<evidence type="ECO:0000256" key="5">
    <source>
        <dbReference type="ARBA" id="ARBA00022741"/>
    </source>
</evidence>
<dbReference type="SUPFAM" id="SSF55781">
    <property type="entry name" value="GAF domain-like"/>
    <property type="match status" value="1"/>
</dbReference>
<reference evidence="9 10" key="1">
    <citation type="submission" date="2020-01" db="EMBL/GenBank/DDBJ databases">
        <title>Microvirga sp. nov., an arsenate reduction bacterium isolated from Tibet hotspring sediments.</title>
        <authorList>
            <person name="Yuan C.-G."/>
        </authorList>
    </citation>
    <scope>NUCLEOTIDE SEQUENCE [LARGE SCALE GENOMIC DNA]</scope>
    <source>
        <strain evidence="9 10">SYSU G3D203</strain>
    </source>
</reference>
<dbReference type="PANTHER" id="PTHR41523:SF8">
    <property type="entry name" value="ETHYLENE RESPONSE SENSOR PROTEIN"/>
    <property type="match status" value="1"/>
</dbReference>
<keyword evidence="10" id="KW-1185">Reference proteome</keyword>
<dbReference type="SMART" id="SM00065">
    <property type="entry name" value="GAF"/>
    <property type="match status" value="1"/>
</dbReference>
<dbReference type="PANTHER" id="PTHR41523">
    <property type="entry name" value="TWO-COMPONENT SYSTEM SENSOR PROTEIN"/>
    <property type="match status" value="1"/>
</dbReference>
<dbReference type="InterPro" id="IPR005467">
    <property type="entry name" value="His_kinase_dom"/>
</dbReference>
<keyword evidence="7" id="KW-0067">ATP-binding</keyword>
<gene>
    <name evidence="9" type="ORF">GR303_23820</name>
</gene>
<dbReference type="SMART" id="SM00387">
    <property type="entry name" value="HATPase_c"/>
    <property type="match status" value="1"/>
</dbReference>
<dbReference type="Proteomes" id="UP000818323">
    <property type="component" value="Unassembled WGS sequence"/>
</dbReference>